<feature type="transmembrane region" description="Helical" evidence="5">
    <location>
        <begin position="175"/>
        <end position="199"/>
    </location>
</feature>
<feature type="domain" description="Major facilitator superfamily (MFS) profile" evidence="6">
    <location>
        <begin position="1"/>
        <end position="373"/>
    </location>
</feature>
<feature type="transmembrane region" description="Helical" evidence="5">
    <location>
        <begin position="211"/>
        <end position="235"/>
    </location>
</feature>
<feature type="transmembrane region" description="Helical" evidence="5">
    <location>
        <begin position="321"/>
        <end position="345"/>
    </location>
</feature>
<evidence type="ECO:0000259" key="6">
    <source>
        <dbReference type="PROSITE" id="PS50850"/>
    </source>
</evidence>
<dbReference type="Gene3D" id="1.20.1250.20">
    <property type="entry name" value="MFS general substrate transporter like domains"/>
    <property type="match status" value="1"/>
</dbReference>
<dbReference type="OrthoDB" id="2441642at2759"/>
<reference evidence="7 8" key="1">
    <citation type="submission" date="2017-08" db="EMBL/GenBank/DDBJ databases">
        <title>Acidophilic green algal genome provides insights into adaptation to an acidic environment.</title>
        <authorList>
            <person name="Hirooka S."/>
            <person name="Hirose Y."/>
            <person name="Kanesaki Y."/>
            <person name="Higuchi S."/>
            <person name="Fujiwara T."/>
            <person name="Onuma R."/>
            <person name="Era A."/>
            <person name="Ohbayashi R."/>
            <person name="Uzuka A."/>
            <person name="Nozaki H."/>
            <person name="Yoshikawa H."/>
            <person name="Miyagishima S.Y."/>
        </authorList>
    </citation>
    <scope>NUCLEOTIDE SEQUENCE [LARGE SCALE GENOMIC DNA]</scope>
    <source>
        <strain evidence="7 8">NIES-2499</strain>
    </source>
</reference>
<dbReference type="PROSITE" id="PS50850">
    <property type="entry name" value="MFS"/>
    <property type="match status" value="1"/>
</dbReference>
<dbReference type="Pfam" id="PF07690">
    <property type="entry name" value="MFS_1"/>
    <property type="match status" value="1"/>
</dbReference>
<dbReference type="GO" id="GO:0022857">
    <property type="term" value="F:transmembrane transporter activity"/>
    <property type="evidence" value="ECO:0007669"/>
    <property type="project" value="InterPro"/>
</dbReference>
<evidence type="ECO:0000256" key="1">
    <source>
        <dbReference type="ARBA" id="ARBA00004141"/>
    </source>
</evidence>
<feature type="transmembrane region" description="Helical" evidence="5">
    <location>
        <begin position="255"/>
        <end position="275"/>
    </location>
</feature>
<dbReference type="InterPro" id="IPR020846">
    <property type="entry name" value="MFS_dom"/>
</dbReference>
<dbReference type="Proteomes" id="UP000232323">
    <property type="component" value="Unassembled WGS sequence"/>
</dbReference>
<feature type="transmembrane region" description="Helical" evidence="5">
    <location>
        <begin position="74"/>
        <end position="93"/>
    </location>
</feature>
<feature type="transmembrane region" description="Helical" evidence="5">
    <location>
        <begin position="105"/>
        <end position="128"/>
    </location>
</feature>
<keyword evidence="2 5" id="KW-0812">Transmembrane</keyword>
<evidence type="ECO:0000256" key="4">
    <source>
        <dbReference type="ARBA" id="ARBA00023136"/>
    </source>
</evidence>
<evidence type="ECO:0000256" key="3">
    <source>
        <dbReference type="ARBA" id="ARBA00022989"/>
    </source>
</evidence>
<name>A0A250XRS4_9CHLO</name>
<feature type="transmembrane region" description="Helical" evidence="5">
    <location>
        <begin position="351"/>
        <end position="370"/>
    </location>
</feature>
<keyword evidence="4 5" id="KW-0472">Membrane</keyword>
<proteinExistence type="predicted"/>
<dbReference type="STRING" id="1157962.A0A250XRS4"/>
<dbReference type="PANTHER" id="PTHR23502:SF5">
    <property type="entry name" value="QUINIDINE RESISTANCE PROTEIN 3"/>
    <property type="match status" value="1"/>
</dbReference>
<sequence>MVGFASLVWGPASDKYGRKIIYIAASIFFIATSIVCMFAPNIGVLVAFRALQGISVAAFLSVGSGTLADVFPPFLLGTANGLFMIPLLVGPIIGPLLGGGLAQAFGWRSTFICLTVFSGAVILPLLLLKLPETQQFKELQKLKEKNPVLAASLKEAEFIDSNPPVFHPPWVPLRFLLEGAIFPHALVASITFGSMFASLTEFPIALSAAPYSLSVGIIGVCYLPQGVGSFLASPIFGKLSDYAASKNPDEPEARLVYSTLSTLIMMPPALLLYGWALDYKISIAACLIGQFFIGASCASYLPGIFGYLAALKQSAAGAASAAVQTTMFVSAGALIIVSSVVVGAIGMGPFFTILAGLQFIFSLAAFILIMKKKRASEVRQAESPPPKSETA</sequence>
<protein>
    <recommendedName>
        <fullName evidence="6">Major facilitator superfamily (MFS) profile domain-containing protein</fullName>
    </recommendedName>
</protein>
<evidence type="ECO:0000313" key="8">
    <source>
        <dbReference type="Proteomes" id="UP000232323"/>
    </source>
</evidence>
<feature type="transmembrane region" description="Helical" evidence="5">
    <location>
        <begin position="20"/>
        <end position="40"/>
    </location>
</feature>
<dbReference type="SUPFAM" id="SSF103473">
    <property type="entry name" value="MFS general substrate transporter"/>
    <property type="match status" value="1"/>
</dbReference>
<dbReference type="PANTHER" id="PTHR23502">
    <property type="entry name" value="MAJOR FACILITATOR SUPERFAMILY"/>
    <property type="match status" value="1"/>
</dbReference>
<evidence type="ECO:0000256" key="5">
    <source>
        <dbReference type="SAM" id="Phobius"/>
    </source>
</evidence>
<dbReference type="InterPro" id="IPR011701">
    <property type="entry name" value="MFS"/>
</dbReference>
<dbReference type="EMBL" id="BEGY01000192">
    <property type="protein sequence ID" value="GAX85787.1"/>
    <property type="molecule type" value="Genomic_DNA"/>
</dbReference>
<feature type="transmembrane region" description="Helical" evidence="5">
    <location>
        <begin position="281"/>
        <end position="309"/>
    </location>
</feature>
<comment type="caution">
    <text evidence="7">The sequence shown here is derived from an EMBL/GenBank/DDBJ whole genome shotgun (WGS) entry which is preliminary data.</text>
</comment>
<dbReference type="GO" id="GO:0005886">
    <property type="term" value="C:plasma membrane"/>
    <property type="evidence" value="ECO:0007669"/>
    <property type="project" value="TreeGrafter"/>
</dbReference>
<keyword evidence="3 5" id="KW-1133">Transmembrane helix</keyword>
<keyword evidence="8" id="KW-1185">Reference proteome</keyword>
<comment type="subcellular location">
    <subcellularLocation>
        <location evidence="1">Membrane</location>
        <topology evidence="1">Multi-pass membrane protein</topology>
    </subcellularLocation>
</comment>
<evidence type="ECO:0000313" key="7">
    <source>
        <dbReference type="EMBL" id="GAX85787.1"/>
    </source>
</evidence>
<gene>
    <name evidence="7" type="ORF">CEUSTIGMA_g13202.t1</name>
</gene>
<dbReference type="InterPro" id="IPR036259">
    <property type="entry name" value="MFS_trans_sf"/>
</dbReference>
<accession>A0A250XRS4</accession>
<feature type="transmembrane region" description="Helical" evidence="5">
    <location>
        <begin position="46"/>
        <end position="67"/>
    </location>
</feature>
<dbReference type="AlphaFoldDB" id="A0A250XRS4"/>
<organism evidence="7 8">
    <name type="scientific">Chlamydomonas eustigma</name>
    <dbReference type="NCBI Taxonomy" id="1157962"/>
    <lineage>
        <taxon>Eukaryota</taxon>
        <taxon>Viridiplantae</taxon>
        <taxon>Chlorophyta</taxon>
        <taxon>core chlorophytes</taxon>
        <taxon>Chlorophyceae</taxon>
        <taxon>CS clade</taxon>
        <taxon>Chlamydomonadales</taxon>
        <taxon>Chlamydomonadaceae</taxon>
        <taxon>Chlamydomonas</taxon>
    </lineage>
</organism>
<evidence type="ECO:0000256" key="2">
    <source>
        <dbReference type="ARBA" id="ARBA00022692"/>
    </source>
</evidence>